<proteinExistence type="predicted"/>
<keyword evidence="3 7" id="KW-0808">Transferase</keyword>
<keyword evidence="5 7" id="KW-0012">Acyltransferase</keyword>
<name>A0A6M4ISI0_9BACT</name>
<evidence type="ECO:0000256" key="3">
    <source>
        <dbReference type="ARBA" id="ARBA00022679"/>
    </source>
</evidence>
<sequence>MRDVACRFVRFGVRWLCRGVLRLLRIDVHTVGQLPPGPALLVANHLSWIDIVAMVAHYDCTFVAKSDVREWPLVGALGEALGVIWIDRRRKRDLRRAVTRLSEALQNGRRVVLFPEGTTSTGRQVLPFRSSLLEAAVVSGVPVVPMALSTYAADGQGETLCWVGDETLLAHLPRVAALRQATFEIRILTPMAAGPSRKVQSAGARAVIVTARRLRLRRQPAVGNGVSFFAKQNFRPIESSEREIAR</sequence>
<gene>
    <name evidence="7" type="ORF">HKW67_16630</name>
</gene>
<comment type="pathway">
    <text evidence="1">Lipid metabolism.</text>
</comment>
<dbReference type="CDD" id="cd07989">
    <property type="entry name" value="LPLAT_AGPAT-like"/>
    <property type="match status" value="1"/>
</dbReference>
<evidence type="ECO:0000256" key="1">
    <source>
        <dbReference type="ARBA" id="ARBA00005189"/>
    </source>
</evidence>
<reference evidence="7 8" key="1">
    <citation type="submission" date="2020-05" db="EMBL/GenBank/DDBJ databases">
        <title>Complete genome sequence of Gemmatimonas greenlandica TET16.</title>
        <authorList>
            <person name="Zeng Y."/>
        </authorList>
    </citation>
    <scope>NUCLEOTIDE SEQUENCE [LARGE SCALE GENOMIC DNA]</scope>
    <source>
        <strain evidence="7 8">TET16</strain>
    </source>
</reference>
<evidence type="ECO:0000256" key="4">
    <source>
        <dbReference type="ARBA" id="ARBA00023098"/>
    </source>
</evidence>
<dbReference type="SMART" id="SM00563">
    <property type="entry name" value="PlsC"/>
    <property type="match status" value="1"/>
</dbReference>
<evidence type="ECO:0000259" key="6">
    <source>
        <dbReference type="SMART" id="SM00563"/>
    </source>
</evidence>
<dbReference type="EMBL" id="CP053085">
    <property type="protein sequence ID" value="QJR37028.1"/>
    <property type="molecule type" value="Genomic_DNA"/>
</dbReference>
<protein>
    <submittedName>
        <fullName evidence="7">1-acyl-sn-glycerol-3-phosphate acyltransferase</fullName>
    </submittedName>
</protein>
<dbReference type="RefSeq" id="WP_171226461.1">
    <property type="nucleotide sequence ID" value="NZ_CP053085.1"/>
</dbReference>
<dbReference type="Pfam" id="PF01553">
    <property type="entry name" value="Acyltransferase"/>
    <property type="match status" value="1"/>
</dbReference>
<dbReference type="PANTHER" id="PTHR10434">
    <property type="entry name" value="1-ACYL-SN-GLYCEROL-3-PHOSPHATE ACYLTRANSFERASE"/>
    <property type="match status" value="1"/>
</dbReference>
<dbReference type="PANTHER" id="PTHR10434:SF64">
    <property type="entry name" value="1-ACYL-SN-GLYCEROL-3-PHOSPHATE ACYLTRANSFERASE-RELATED"/>
    <property type="match status" value="1"/>
</dbReference>
<accession>A0A6M4ISI0</accession>
<keyword evidence="4" id="KW-0443">Lipid metabolism</keyword>
<feature type="domain" description="Phospholipid/glycerol acyltransferase" evidence="6">
    <location>
        <begin position="39"/>
        <end position="151"/>
    </location>
</feature>
<organism evidence="7 8">
    <name type="scientific">Gemmatimonas groenlandica</name>
    <dbReference type="NCBI Taxonomy" id="2732249"/>
    <lineage>
        <taxon>Bacteria</taxon>
        <taxon>Pseudomonadati</taxon>
        <taxon>Gemmatimonadota</taxon>
        <taxon>Gemmatimonadia</taxon>
        <taxon>Gemmatimonadales</taxon>
        <taxon>Gemmatimonadaceae</taxon>
        <taxon>Gemmatimonas</taxon>
    </lineage>
</organism>
<evidence type="ECO:0000256" key="2">
    <source>
        <dbReference type="ARBA" id="ARBA00022516"/>
    </source>
</evidence>
<dbReference type="InterPro" id="IPR002123">
    <property type="entry name" value="Plipid/glycerol_acylTrfase"/>
</dbReference>
<evidence type="ECO:0000313" key="8">
    <source>
        <dbReference type="Proteomes" id="UP000500938"/>
    </source>
</evidence>
<dbReference type="AlphaFoldDB" id="A0A6M4ISI0"/>
<keyword evidence="2" id="KW-0444">Lipid biosynthesis</keyword>
<evidence type="ECO:0000313" key="7">
    <source>
        <dbReference type="EMBL" id="QJR37028.1"/>
    </source>
</evidence>
<dbReference type="Proteomes" id="UP000500938">
    <property type="component" value="Chromosome"/>
</dbReference>
<evidence type="ECO:0000256" key="5">
    <source>
        <dbReference type="ARBA" id="ARBA00023315"/>
    </source>
</evidence>
<dbReference type="GO" id="GO:0006654">
    <property type="term" value="P:phosphatidic acid biosynthetic process"/>
    <property type="evidence" value="ECO:0007669"/>
    <property type="project" value="TreeGrafter"/>
</dbReference>
<dbReference type="SUPFAM" id="SSF69593">
    <property type="entry name" value="Glycerol-3-phosphate (1)-acyltransferase"/>
    <property type="match status" value="1"/>
</dbReference>
<dbReference type="GO" id="GO:0003841">
    <property type="term" value="F:1-acylglycerol-3-phosphate O-acyltransferase activity"/>
    <property type="evidence" value="ECO:0007669"/>
    <property type="project" value="TreeGrafter"/>
</dbReference>
<keyword evidence="8" id="KW-1185">Reference proteome</keyword>
<dbReference type="KEGG" id="ggr:HKW67_16630"/>